<proteinExistence type="predicted"/>
<name>A0AB36MHT8_9LACO</name>
<dbReference type="AlphaFoldDB" id="A0AB36MHT8"/>
<dbReference type="EMBL" id="NFHF01000007">
    <property type="protein sequence ID" value="OUN18761.1"/>
    <property type="molecule type" value="Genomic_DNA"/>
</dbReference>
<sequence>MAFFILKIFCHDFKIISLNNMYSEQNLKIITYYDINKLESLTLDTLSNCNMIEELFKLIIRINFIGKMV</sequence>
<gene>
    <name evidence="1" type="ORF">B5G36_04220</name>
</gene>
<comment type="caution">
    <text evidence="1">The sequence shown here is derived from an EMBL/GenBank/DDBJ whole genome shotgun (WGS) entry which is preliminary data.</text>
</comment>
<evidence type="ECO:0000313" key="1">
    <source>
        <dbReference type="EMBL" id="OUN18761.1"/>
    </source>
</evidence>
<evidence type="ECO:0000313" key="2">
    <source>
        <dbReference type="Proteomes" id="UP000196255"/>
    </source>
</evidence>
<accession>A0AB36MHT8</accession>
<dbReference type="Proteomes" id="UP000196255">
    <property type="component" value="Unassembled WGS sequence"/>
</dbReference>
<protein>
    <submittedName>
        <fullName evidence="1">Uncharacterized protein</fullName>
    </submittedName>
</protein>
<reference evidence="2" key="1">
    <citation type="submission" date="2017-04" db="EMBL/GenBank/DDBJ databases">
        <title>Function of individual gut microbiota members based on whole genome sequencing of pure cultures obtained from chicken caecum.</title>
        <authorList>
            <person name="Medvecky M."/>
            <person name="Cejkova D."/>
            <person name="Polansky O."/>
            <person name="Karasova D."/>
            <person name="Kubasova T."/>
            <person name="Cizek A."/>
            <person name="Rychlik I."/>
        </authorList>
    </citation>
    <scope>NUCLEOTIDE SEQUENCE [LARGE SCALE GENOMIC DNA]</scope>
    <source>
        <strain evidence="2">An84</strain>
    </source>
</reference>
<organism evidence="1 2">
    <name type="scientific">Ligilactobacillus salivarius</name>
    <dbReference type="NCBI Taxonomy" id="1624"/>
    <lineage>
        <taxon>Bacteria</taxon>
        <taxon>Bacillati</taxon>
        <taxon>Bacillota</taxon>
        <taxon>Bacilli</taxon>
        <taxon>Lactobacillales</taxon>
        <taxon>Lactobacillaceae</taxon>
        <taxon>Ligilactobacillus</taxon>
    </lineage>
</organism>